<dbReference type="AlphaFoldDB" id="F0WC35"/>
<dbReference type="EMBL" id="FR824100">
    <property type="protein sequence ID" value="CCA18747.1"/>
    <property type="molecule type" value="Genomic_DNA"/>
</dbReference>
<accession>F0WC35</accession>
<reference evidence="1" key="2">
    <citation type="submission" date="2011-02" db="EMBL/GenBank/DDBJ databases">
        <authorList>
            <person name="MacLean D."/>
        </authorList>
    </citation>
    <scope>NUCLEOTIDE SEQUENCE</scope>
</reference>
<name>F0WC35_9STRA</name>
<dbReference type="HOGENOM" id="CLU_807558_0_0_1"/>
<protein>
    <submittedName>
        <fullName evidence="1">AlNc14C55G4218 protein</fullName>
    </submittedName>
</protein>
<organism evidence="1">
    <name type="scientific">Albugo laibachii Nc14</name>
    <dbReference type="NCBI Taxonomy" id="890382"/>
    <lineage>
        <taxon>Eukaryota</taxon>
        <taxon>Sar</taxon>
        <taxon>Stramenopiles</taxon>
        <taxon>Oomycota</taxon>
        <taxon>Peronosporomycetes</taxon>
        <taxon>Albuginales</taxon>
        <taxon>Albuginaceae</taxon>
        <taxon>Albugo</taxon>
    </lineage>
</organism>
<evidence type="ECO:0000313" key="1">
    <source>
        <dbReference type="EMBL" id="CCA18747.1"/>
    </source>
</evidence>
<sequence length="344" mass="39928">MSLHSFYTLYIPHSEKYRPSKRRHNKEAENDFLRHTTTVFSSDDRNIWEYLFTEDDLFWTIQSSKTKITAAHDGYDRLLHLQADHRGLQSYLIAIQCSRELRKDLFDSRVWKSRLKYHLAIKSTDLPELLPNYDDDFLARIPKTERYPDDPPEFEILNGCSEMKTYVAIATLMQCYVYFVKHNIAVSYQVNGSSVDIVVIPRALLEFLKKVTDGVAISYTGEELYGRKKVYGIHLNVLDALWRRYSPSCPIVAFMSSGSQKLMCGPAKNREYVLAMQALLGLTNLQEWSFKIEAFPTSDALREGSVSQNRNALWISILSVVFPHSDIFIRSEIHTSYTYLNFRS</sequence>
<proteinExistence type="predicted"/>
<reference evidence="1" key="1">
    <citation type="journal article" date="2011" name="PLoS Biol.">
        <title>Gene gain and loss during evolution of obligate parasitism in the white rust pathogen of Arabidopsis thaliana.</title>
        <authorList>
            <person name="Kemen E."/>
            <person name="Gardiner A."/>
            <person name="Schultz-Larsen T."/>
            <person name="Kemen A.C."/>
            <person name="Balmuth A.L."/>
            <person name="Robert-Seilaniantz A."/>
            <person name="Bailey K."/>
            <person name="Holub E."/>
            <person name="Studholme D.J."/>
            <person name="Maclean D."/>
            <person name="Jones J.D."/>
        </authorList>
    </citation>
    <scope>NUCLEOTIDE SEQUENCE</scope>
</reference>
<gene>
    <name evidence="1" type="primary">AlNc14C55G4218</name>
    <name evidence="1" type="ORF">ALNC14_048900</name>
</gene>